<evidence type="ECO:0000313" key="1">
    <source>
        <dbReference type="EMBL" id="VWD07788.1"/>
    </source>
</evidence>
<sequence>MDAEARRQMPAGFFFGFFVGFRGSCLPTRKGRTLLSEAVVQLGLWRNEWPNLQLIKQKTVSVGERSGQPPDVVQFIVVQIGVHPKLFRYD</sequence>
<dbReference type="EMBL" id="CABVQI010000014">
    <property type="protein sequence ID" value="VWD07788.1"/>
    <property type="molecule type" value="Genomic_DNA"/>
</dbReference>
<dbReference type="AlphaFoldDB" id="A0A6P2XGF5"/>
<accession>A0A6P2XGF5</accession>
<organism evidence="1 2">
    <name type="scientific">Burkholderia lata (strain ATCC 17760 / DSM 23089 / LMG 22485 / NCIMB 9086 / R18194 / 383)</name>
    <dbReference type="NCBI Taxonomy" id="482957"/>
    <lineage>
        <taxon>Bacteria</taxon>
        <taxon>Pseudomonadati</taxon>
        <taxon>Pseudomonadota</taxon>
        <taxon>Betaproteobacteria</taxon>
        <taxon>Burkholderiales</taxon>
        <taxon>Burkholderiaceae</taxon>
        <taxon>Burkholderia</taxon>
        <taxon>Burkholderia cepacia complex</taxon>
    </lineage>
</organism>
<protein>
    <submittedName>
        <fullName evidence="1">Uncharacterized protein</fullName>
    </submittedName>
</protein>
<evidence type="ECO:0000313" key="2">
    <source>
        <dbReference type="Proteomes" id="UP000494274"/>
    </source>
</evidence>
<reference evidence="1 2" key="1">
    <citation type="submission" date="2019-09" db="EMBL/GenBank/DDBJ databases">
        <authorList>
            <person name="Depoorter E."/>
        </authorList>
    </citation>
    <scope>NUCLEOTIDE SEQUENCE [LARGE SCALE GENOMIC DNA]</scope>
    <source>
        <strain evidence="1">R-18112</strain>
    </source>
</reference>
<dbReference type="Proteomes" id="UP000494274">
    <property type="component" value="Unassembled WGS sequence"/>
</dbReference>
<gene>
    <name evidence="1" type="ORF">BLA18112_04447</name>
</gene>
<name>A0A6P2XGF5_BURL3</name>
<proteinExistence type="predicted"/>